<accession>A0A242JZ99</accession>
<reference evidence="2" key="1">
    <citation type="submission" date="2017-05" db="EMBL/GenBank/DDBJ databases">
        <title>The Genome Sequence of Enterococcus sp. 9E7_DIV0242.</title>
        <authorList>
            <consortium name="The Broad Institute Genomics Platform"/>
            <consortium name="The Broad Institute Genomic Center for Infectious Diseases"/>
            <person name="Earl A."/>
            <person name="Manson A."/>
            <person name="Schwartman J."/>
            <person name="Gilmore M."/>
            <person name="Abouelleil A."/>
            <person name="Cao P."/>
            <person name="Chapman S."/>
            <person name="Cusick C."/>
            <person name="Shea T."/>
            <person name="Young S."/>
            <person name="Neafsey D."/>
            <person name="Nusbaum C."/>
            <person name="Birren B."/>
        </authorList>
    </citation>
    <scope>NUCLEOTIDE SEQUENCE [LARGE SCALE GENOMIC DNA]</scope>
    <source>
        <strain evidence="2">9E7_DIV0242</strain>
    </source>
</reference>
<gene>
    <name evidence="3" type="ORF">A5888_003113</name>
    <name evidence="2" type="ORF">A5888_003935</name>
</gene>
<evidence type="ECO:0000313" key="2">
    <source>
        <dbReference type="EMBL" id="OTP10637.1"/>
    </source>
</evidence>
<dbReference type="AlphaFoldDB" id="A0A242JZ99"/>
<keyword evidence="1" id="KW-1133">Transmembrane helix</keyword>
<name>A0A242JZ99_9ENTE</name>
<sequence>MNQQCNDFPKRIATKFIDSSNSGEIFLKESKDIIRSGILAMTTLIIFINIIYALNHGIMLAIIMLFISLIPYSVGLFILLKIAPIYAKFIQRKKIELYIKKCLVKNRSRICISIYKFRLYTSSRTDDKLFSTILNATRVTQIENVFIEIYRPTFSKGGISLVINIMNPVDSNTDLQEVLNSLKKRSTPIEYQP</sequence>
<keyword evidence="4" id="KW-1185">Reference proteome</keyword>
<dbReference type="EMBL" id="NGMM01000008">
    <property type="protein sequence ID" value="OTP10637.1"/>
    <property type="molecule type" value="Genomic_DNA"/>
</dbReference>
<dbReference type="RefSeq" id="WP_086350912.1">
    <property type="nucleotide sequence ID" value="NZ_CP147247.1"/>
</dbReference>
<evidence type="ECO:0000313" key="4">
    <source>
        <dbReference type="Proteomes" id="UP000195141"/>
    </source>
</evidence>
<dbReference type="Proteomes" id="UP000195141">
    <property type="component" value="Chromosome"/>
</dbReference>
<proteinExistence type="predicted"/>
<protein>
    <submittedName>
        <fullName evidence="2">Uncharacterized protein</fullName>
    </submittedName>
</protein>
<reference evidence="3" key="2">
    <citation type="submission" date="2017-05" db="EMBL/GenBank/DDBJ databases">
        <authorList>
            <consortium name="The Broad Institute Genomics Platform"/>
            <consortium name="The Broad Institute Genomic Center for Infectious Diseases"/>
            <person name="Earl A."/>
            <person name="Manson A."/>
            <person name="Schwartman J."/>
            <person name="Gilmore M."/>
            <person name="Abouelleil A."/>
            <person name="Cao P."/>
            <person name="Chapman S."/>
            <person name="Cusick C."/>
            <person name="Shea T."/>
            <person name="Young S."/>
            <person name="Neafsey D."/>
            <person name="Nusbaum C."/>
            <person name="Birren B."/>
        </authorList>
    </citation>
    <scope>NUCLEOTIDE SEQUENCE</scope>
    <source>
        <strain evidence="3">9E7_DIV0242</strain>
    </source>
</reference>
<keyword evidence="1" id="KW-0472">Membrane</keyword>
<dbReference type="EMBL" id="CP147247">
    <property type="protein sequence ID" value="WYJ91345.1"/>
    <property type="molecule type" value="Genomic_DNA"/>
</dbReference>
<evidence type="ECO:0000256" key="1">
    <source>
        <dbReference type="SAM" id="Phobius"/>
    </source>
</evidence>
<evidence type="ECO:0000313" key="3">
    <source>
        <dbReference type="EMBL" id="WYJ91345.1"/>
    </source>
</evidence>
<feature type="transmembrane region" description="Helical" evidence="1">
    <location>
        <begin position="58"/>
        <end position="83"/>
    </location>
</feature>
<organism evidence="2">
    <name type="scientific">Candidatus Enterococcus clewellii</name>
    <dbReference type="NCBI Taxonomy" id="1834193"/>
    <lineage>
        <taxon>Bacteria</taxon>
        <taxon>Bacillati</taxon>
        <taxon>Bacillota</taxon>
        <taxon>Bacilli</taxon>
        <taxon>Lactobacillales</taxon>
        <taxon>Enterococcaceae</taxon>
        <taxon>Enterococcus</taxon>
    </lineage>
</organism>
<reference evidence="3" key="3">
    <citation type="submission" date="2024-03" db="EMBL/GenBank/DDBJ databases">
        <title>The Genome Sequence of Enterococcus sp. DIV0242b.</title>
        <authorList>
            <consortium name="The Broad Institute Genomics Platform"/>
            <consortium name="The Broad Institute Microbial Omics Core"/>
            <consortium name="The Broad Institute Genomic Center for Infectious Diseases"/>
            <person name="Earl A."/>
            <person name="Manson A."/>
            <person name="Gilmore M."/>
            <person name="Schwartman J."/>
            <person name="Shea T."/>
            <person name="Abouelleil A."/>
            <person name="Cao P."/>
            <person name="Chapman S."/>
            <person name="Cusick C."/>
            <person name="Young S."/>
            <person name="Neafsey D."/>
            <person name="Nusbaum C."/>
            <person name="Birren B."/>
        </authorList>
    </citation>
    <scope>NUCLEOTIDE SEQUENCE</scope>
    <source>
        <strain evidence="3">9E7_DIV0242</strain>
    </source>
</reference>
<keyword evidence="1" id="KW-0812">Transmembrane</keyword>
<feature type="transmembrane region" description="Helical" evidence="1">
    <location>
        <begin position="33"/>
        <end position="52"/>
    </location>
</feature>